<organism evidence="1 2">
    <name type="scientific">Candidatus Avelusimicrobium gallicola</name>
    <dbReference type="NCBI Taxonomy" id="2562704"/>
    <lineage>
        <taxon>Bacteria</taxon>
        <taxon>Pseudomonadati</taxon>
        <taxon>Elusimicrobiota</taxon>
        <taxon>Elusimicrobia</taxon>
        <taxon>Elusimicrobiales</taxon>
        <taxon>Elusimicrobiaceae</taxon>
        <taxon>Candidatus Avelusimicrobium</taxon>
    </lineage>
</organism>
<dbReference type="EMBL" id="SUVG01000004">
    <property type="protein sequence ID" value="MBE6421355.1"/>
    <property type="molecule type" value="Genomic_DNA"/>
</dbReference>
<proteinExistence type="predicted"/>
<dbReference type="InterPro" id="IPR038713">
    <property type="entry name" value="Terminase_Gp1_N_sf"/>
</dbReference>
<evidence type="ECO:0000313" key="2">
    <source>
        <dbReference type="Proteomes" id="UP000725649"/>
    </source>
</evidence>
<dbReference type="Proteomes" id="UP000725649">
    <property type="component" value="Unassembled WGS sequence"/>
</dbReference>
<name>A0A928DQY7_9BACT</name>
<evidence type="ECO:0008006" key="3">
    <source>
        <dbReference type="Google" id="ProtNLM"/>
    </source>
</evidence>
<accession>A0A928DQY7</accession>
<dbReference type="Gene3D" id="1.10.10.1400">
    <property type="entry name" value="Terminase, small subunit, N-terminal DNA-binding domain, HTH motif"/>
    <property type="match status" value="1"/>
</dbReference>
<evidence type="ECO:0000313" key="1">
    <source>
        <dbReference type="EMBL" id="MBE6421355.1"/>
    </source>
</evidence>
<sequence length="192" mass="21455">MAKTNLKEVLTVEIERAEKILSARKTAPQNFQLQLFEELEDYNALQKKKNPKNSAGLTISQEVFARLLACGLTKTEAYIRAYELTNYKLSTVYPKACRLSKEDKIVARVEALRREIEDKALMSPTEFYQIITEKARKEGKEQAWALEQVGKCLGVYKADKGLPGSADAPFVIKYLDEETPVATVGGFSGGKA</sequence>
<protein>
    <recommendedName>
        <fullName evidence="3">Terminase small subunit</fullName>
    </recommendedName>
</protein>
<reference evidence="1" key="1">
    <citation type="submission" date="2019-04" db="EMBL/GenBank/DDBJ databases">
        <title>Evolution of Biomass-Degrading Anaerobic Consortia Revealed by Metagenomics.</title>
        <authorList>
            <person name="Peng X."/>
        </authorList>
    </citation>
    <scope>NUCLEOTIDE SEQUENCE</scope>
    <source>
        <strain evidence="1">SIG66</strain>
    </source>
</reference>
<comment type="caution">
    <text evidence="1">The sequence shown here is derived from an EMBL/GenBank/DDBJ whole genome shotgun (WGS) entry which is preliminary data.</text>
</comment>
<dbReference type="AlphaFoldDB" id="A0A928DQY7"/>
<gene>
    <name evidence="1" type="ORF">E7027_04400</name>
</gene>